<dbReference type="PANTHER" id="PTHR30290:SF82">
    <property type="entry name" value="ABC-TYPE DIPEPTIDE_OLIGOPEPTIDE TRANSPORT SYSTEM, PERIPLASMIC COMPONENT"/>
    <property type="match status" value="1"/>
</dbReference>
<dbReference type="RefSeq" id="WP_054971209.1">
    <property type="nucleotide sequence ID" value="NZ_LJCO01000096.1"/>
</dbReference>
<dbReference type="AlphaFoldDB" id="A0A0P9EES8"/>
<feature type="signal peptide" evidence="2">
    <location>
        <begin position="1"/>
        <end position="21"/>
    </location>
</feature>
<dbReference type="InterPro" id="IPR000914">
    <property type="entry name" value="SBP_5_dom"/>
</dbReference>
<dbReference type="CDD" id="cd08509">
    <property type="entry name" value="PBP2_TmCBP_oligosaccharides_like"/>
    <property type="match status" value="1"/>
</dbReference>
<feature type="compositionally biased region" description="Low complexity" evidence="1">
    <location>
        <begin position="27"/>
        <end position="46"/>
    </location>
</feature>
<feature type="domain" description="Solute-binding protein family 5" evidence="3">
    <location>
        <begin position="93"/>
        <end position="462"/>
    </location>
</feature>
<evidence type="ECO:0000256" key="1">
    <source>
        <dbReference type="SAM" id="MobiDB-lite"/>
    </source>
</evidence>
<dbReference type="InterPro" id="IPR039424">
    <property type="entry name" value="SBP_5"/>
</dbReference>
<organism evidence="4 5">
    <name type="scientific">Alicyclobacillus ferrooxydans</name>
    <dbReference type="NCBI Taxonomy" id="471514"/>
    <lineage>
        <taxon>Bacteria</taxon>
        <taxon>Bacillati</taxon>
        <taxon>Bacillota</taxon>
        <taxon>Bacilli</taxon>
        <taxon>Bacillales</taxon>
        <taxon>Alicyclobacillaceae</taxon>
        <taxon>Alicyclobacillus</taxon>
    </lineage>
</organism>
<feature type="chain" id="PRO_5038488649" evidence="2">
    <location>
        <begin position="22"/>
        <end position="554"/>
    </location>
</feature>
<dbReference type="EMBL" id="LJCO01000096">
    <property type="protein sequence ID" value="KPV40846.1"/>
    <property type="molecule type" value="Genomic_DNA"/>
</dbReference>
<evidence type="ECO:0000259" key="3">
    <source>
        <dbReference type="Pfam" id="PF00496"/>
    </source>
</evidence>
<evidence type="ECO:0000256" key="2">
    <source>
        <dbReference type="SAM" id="SignalP"/>
    </source>
</evidence>
<evidence type="ECO:0000313" key="5">
    <source>
        <dbReference type="Proteomes" id="UP000050482"/>
    </source>
</evidence>
<evidence type="ECO:0000313" key="4">
    <source>
        <dbReference type="EMBL" id="KPV40846.1"/>
    </source>
</evidence>
<dbReference type="GO" id="GO:1904680">
    <property type="term" value="F:peptide transmembrane transporter activity"/>
    <property type="evidence" value="ECO:0007669"/>
    <property type="project" value="TreeGrafter"/>
</dbReference>
<dbReference type="Proteomes" id="UP000050482">
    <property type="component" value="Unassembled WGS sequence"/>
</dbReference>
<reference evidence="4 5" key="1">
    <citation type="submission" date="2015-09" db="EMBL/GenBank/DDBJ databases">
        <title>Draft genome sequence of Alicyclobacillus ferrooxydans DSM 22381.</title>
        <authorList>
            <person name="Hemp J."/>
        </authorList>
    </citation>
    <scope>NUCLEOTIDE SEQUENCE [LARGE SCALE GENOMIC DNA]</scope>
    <source>
        <strain evidence="4 5">TC-34</strain>
    </source>
</reference>
<dbReference type="InterPro" id="IPR030678">
    <property type="entry name" value="Peptide/Ni-bd"/>
</dbReference>
<dbReference type="Pfam" id="PF00496">
    <property type="entry name" value="SBP_bac_5"/>
    <property type="match status" value="1"/>
</dbReference>
<dbReference type="SUPFAM" id="SSF53850">
    <property type="entry name" value="Periplasmic binding protein-like II"/>
    <property type="match status" value="1"/>
</dbReference>
<keyword evidence="2" id="KW-0732">Signal</keyword>
<dbReference type="Gene3D" id="3.10.105.10">
    <property type="entry name" value="Dipeptide-binding Protein, Domain 3"/>
    <property type="match status" value="1"/>
</dbReference>
<dbReference type="PATRIC" id="fig|471514.4.peg.1776"/>
<feature type="region of interest" description="Disordered" evidence="1">
    <location>
        <begin position="27"/>
        <end position="47"/>
    </location>
</feature>
<dbReference type="GO" id="GO:0043190">
    <property type="term" value="C:ATP-binding cassette (ABC) transporter complex"/>
    <property type="evidence" value="ECO:0007669"/>
    <property type="project" value="InterPro"/>
</dbReference>
<accession>A0A0P9EES8</accession>
<protein>
    <submittedName>
        <fullName evidence="4">ABC transporter substrate-binding protein</fullName>
    </submittedName>
</protein>
<dbReference type="PROSITE" id="PS51257">
    <property type="entry name" value="PROKAR_LIPOPROTEIN"/>
    <property type="match status" value="1"/>
</dbReference>
<gene>
    <name evidence="4" type="ORF">AN477_21360</name>
</gene>
<name>A0A0P9EES8_9BACL</name>
<dbReference type="GO" id="GO:0015833">
    <property type="term" value="P:peptide transport"/>
    <property type="evidence" value="ECO:0007669"/>
    <property type="project" value="TreeGrafter"/>
</dbReference>
<dbReference type="Gene3D" id="3.40.190.10">
    <property type="entry name" value="Periplasmic binding protein-like II"/>
    <property type="match status" value="1"/>
</dbReference>
<comment type="caution">
    <text evidence="4">The sequence shown here is derived from an EMBL/GenBank/DDBJ whole genome shotgun (WGS) entry which is preliminary data.</text>
</comment>
<dbReference type="OrthoDB" id="48318at2"/>
<dbReference type="GO" id="GO:0042597">
    <property type="term" value="C:periplasmic space"/>
    <property type="evidence" value="ECO:0007669"/>
    <property type="project" value="UniProtKB-ARBA"/>
</dbReference>
<dbReference type="PANTHER" id="PTHR30290">
    <property type="entry name" value="PERIPLASMIC BINDING COMPONENT OF ABC TRANSPORTER"/>
    <property type="match status" value="1"/>
</dbReference>
<proteinExistence type="predicted"/>
<dbReference type="STRING" id="471514.AN477_21360"/>
<keyword evidence="5" id="KW-1185">Reference proteome</keyword>
<sequence length="554" mass="61168">MKVVKSSSLILSVLTMTALLAGCGNSTGSSNNTTTGTNTATTTSTGMGKPLVGGAPNGNWQENFNPFSTAALYGTNGLIYQPLFMFSTVSHDIYPALGTKYQWINNNKTLEVTLRQGVKWSDGQPFTANDVLFTFNELKKYPDADTSGIMKVVTSVVKKSNYVVDFNFAAPNIPFQEYVLQASIVPQHIWQNLGDPTKVNVTNPIGTGPYTLESFTPQVFKLKLNPNFYDVKSYHVPEIDFNAYNSNQSAQLALVSGQLDWAGMFIPNVQQVYASKNPNFHYWFPAGSAIMLYPNLKNPILADLNVRKAINLAIDRNQIATQAEYGYVAPLNPTGVQPRDKNLIAPQYANLTYKQNLTQAAQILANAGYKKGSDGILVSPSGKKLSFTIQVVSGWSDWVQTCQLISQDLAKIGIQVQVQQLQFGAYQSNLQNHNFDLAIGWTNTAATSYKTFYDMLDTHGAWNPEGWSSPTTDAAFNLYKGTTDLNTQKQAMATIEGVMINQLPVMPLFYGETWYEYSTKDYTGWPDANHPYDSPAIFTWPSAAYVLSQLKPVN</sequence>
<dbReference type="Gene3D" id="3.90.76.10">
    <property type="entry name" value="Dipeptide-binding Protein, Domain 1"/>
    <property type="match status" value="1"/>
</dbReference>
<dbReference type="PIRSF" id="PIRSF002741">
    <property type="entry name" value="MppA"/>
    <property type="match status" value="1"/>
</dbReference>